<evidence type="ECO:0000256" key="4">
    <source>
        <dbReference type="ARBA" id="ARBA00022475"/>
    </source>
</evidence>
<keyword evidence="8 14" id="KW-1133">Transmembrane helix</keyword>
<keyword evidence="10 14" id="KW-0472">Membrane</keyword>
<feature type="topological domain" description="Cytoplasmic" evidence="14">
    <location>
        <begin position="1"/>
        <end position="14"/>
    </location>
</feature>
<feature type="transmembrane region" description="Helical" evidence="15">
    <location>
        <begin position="148"/>
        <end position="172"/>
    </location>
</feature>
<dbReference type="Pfam" id="PF02600">
    <property type="entry name" value="DsbB"/>
    <property type="match status" value="1"/>
</dbReference>
<keyword evidence="17" id="KW-1185">Reference proteome</keyword>
<feature type="transmembrane region" description="Helical" evidence="15">
    <location>
        <begin position="12"/>
        <end position="37"/>
    </location>
</feature>
<keyword evidence="7 14" id="KW-0249">Electron transport</keyword>
<keyword evidence="11 14" id="KW-1015">Disulfide bond</keyword>
<feature type="transmembrane region" description="Helical" evidence="15">
    <location>
        <begin position="72"/>
        <end position="90"/>
    </location>
</feature>
<dbReference type="NCBIfam" id="NF002485">
    <property type="entry name" value="PRK01749.1"/>
    <property type="match status" value="1"/>
</dbReference>
<evidence type="ECO:0000313" key="16">
    <source>
        <dbReference type="EMBL" id="CUX95802.1"/>
    </source>
</evidence>
<comment type="subcellular location">
    <subcellularLocation>
        <location evidence="1">Cell inner membrane</location>
        <topology evidence="1">Multi-pass membrane protein</topology>
    </subcellularLocation>
    <subcellularLocation>
        <location evidence="14">Cell membrane</location>
        <topology evidence="14">Multi-pass membrane protein</topology>
    </subcellularLocation>
</comment>
<reference evidence="17" key="1">
    <citation type="submission" date="2016-01" db="EMBL/GenBank/DDBJ databases">
        <authorList>
            <person name="Husnik F."/>
        </authorList>
    </citation>
    <scope>NUCLEOTIDE SEQUENCE [LARGE SCALE GENOMIC DNA]</scope>
</reference>
<evidence type="ECO:0000256" key="6">
    <source>
        <dbReference type="ARBA" id="ARBA00022692"/>
    </source>
</evidence>
<keyword evidence="4 14" id="KW-1003">Cell membrane</keyword>
<feature type="topological domain" description="Cytoplasmic" evidence="14">
    <location>
        <begin position="167"/>
        <end position="176"/>
    </location>
</feature>
<dbReference type="InterPro" id="IPR050183">
    <property type="entry name" value="DsbB"/>
</dbReference>
<dbReference type="InterPro" id="IPR023380">
    <property type="entry name" value="DsbB-like_sf"/>
</dbReference>
<dbReference type="RefSeq" id="WP_067569240.1">
    <property type="nucleotide sequence ID" value="NZ_LN999831.1"/>
</dbReference>
<dbReference type="Proteomes" id="UP000095697">
    <property type="component" value="Chromosome I"/>
</dbReference>
<comment type="function">
    <text evidence="14">Required for disulfide bond formation in some periplasmic proteins. Acts by oxidizing the DsbA protein.</text>
</comment>
<dbReference type="OrthoDB" id="3711263at2"/>
<evidence type="ECO:0000256" key="2">
    <source>
        <dbReference type="ARBA" id="ARBA00008823"/>
    </source>
</evidence>
<evidence type="ECO:0000256" key="7">
    <source>
        <dbReference type="ARBA" id="ARBA00022982"/>
    </source>
</evidence>
<feature type="transmembrane region" description="Helical" evidence="15">
    <location>
        <begin position="49"/>
        <end position="65"/>
    </location>
</feature>
<keyword evidence="9 14" id="KW-0560">Oxidoreductase</keyword>
<dbReference type="PANTHER" id="PTHR36570">
    <property type="entry name" value="DISULFIDE BOND FORMATION PROTEIN B"/>
    <property type="match status" value="1"/>
</dbReference>
<protein>
    <recommendedName>
        <fullName evidence="14">Disulfide bond formation protein B</fullName>
    </recommendedName>
    <alternativeName>
        <fullName evidence="14">Disulfide oxidoreductase</fullName>
    </alternativeName>
</protein>
<evidence type="ECO:0000256" key="11">
    <source>
        <dbReference type="ARBA" id="ARBA00023157"/>
    </source>
</evidence>
<evidence type="ECO:0000256" key="3">
    <source>
        <dbReference type="ARBA" id="ARBA00022448"/>
    </source>
</evidence>
<proteinExistence type="inferred from homology"/>
<keyword evidence="5" id="KW-0997">Cell inner membrane</keyword>
<evidence type="ECO:0000256" key="10">
    <source>
        <dbReference type="ARBA" id="ARBA00023136"/>
    </source>
</evidence>
<dbReference type="GO" id="GO:0006457">
    <property type="term" value="P:protein folding"/>
    <property type="evidence" value="ECO:0007669"/>
    <property type="project" value="InterPro"/>
</dbReference>
<dbReference type="EMBL" id="LN999831">
    <property type="protein sequence ID" value="CUX95802.1"/>
    <property type="molecule type" value="Genomic_DNA"/>
</dbReference>
<keyword evidence="6 14" id="KW-0812">Transmembrane</keyword>
<dbReference type="GO" id="GO:0005886">
    <property type="term" value="C:plasma membrane"/>
    <property type="evidence" value="ECO:0007669"/>
    <property type="project" value="UniProtKB-SubCell"/>
</dbReference>
<evidence type="ECO:0000256" key="14">
    <source>
        <dbReference type="HAMAP-Rule" id="MF_00286"/>
    </source>
</evidence>
<name>A0A143WQ01_9ENTR</name>
<evidence type="ECO:0000256" key="15">
    <source>
        <dbReference type="SAM" id="Phobius"/>
    </source>
</evidence>
<dbReference type="InterPro" id="IPR003752">
    <property type="entry name" value="DiS_bond_form_DsbB/BdbC"/>
</dbReference>
<gene>
    <name evidence="14 16" type="primary">dsbB</name>
    <name evidence="16" type="ORF">PMARG_ME00144</name>
</gene>
<evidence type="ECO:0000256" key="1">
    <source>
        <dbReference type="ARBA" id="ARBA00004429"/>
    </source>
</evidence>
<dbReference type="STRING" id="1778264.PMARG_ME00144"/>
<evidence type="ECO:0000256" key="5">
    <source>
        <dbReference type="ARBA" id="ARBA00022519"/>
    </source>
</evidence>
<dbReference type="HAMAP" id="MF_00286">
    <property type="entry name" value="DsbB"/>
    <property type="match status" value="1"/>
</dbReference>
<evidence type="ECO:0000256" key="13">
    <source>
        <dbReference type="ARBA" id="ARBA00023284"/>
    </source>
</evidence>
<feature type="topological domain" description="Periplasmic" evidence="14">
    <location>
        <begin position="32"/>
        <end position="49"/>
    </location>
</feature>
<comment type="caution">
    <text evidence="14">Lacks conserved residue(s) required for the propagation of feature annotation.</text>
</comment>
<keyword evidence="12 14" id="KW-0143">Chaperone</keyword>
<dbReference type="InterPro" id="IPR022920">
    <property type="entry name" value="Disulphide_bond_form_DsbB"/>
</dbReference>
<keyword evidence="13 14" id="KW-0676">Redox-active center</keyword>
<accession>A0A143WQ01</accession>
<dbReference type="KEGG" id="cmik:PMARG_ME00144"/>
<evidence type="ECO:0000256" key="8">
    <source>
        <dbReference type="ARBA" id="ARBA00022989"/>
    </source>
</evidence>
<dbReference type="PANTHER" id="PTHR36570:SF2">
    <property type="entry name" value="DISULFIDE BOND FORMATION PROTEIN B"/>
    <property type="match status" value="1"/>
</dbReference>
<organism evidence="16 17">
    <name type="scientific">Candidatus Mikella endobia</name>
    <dbReference type="NCBI Taxonomy" id="1778264"/>
    <lineage>
        <taxon>Bacteria</taxon>
        <taxon>Pseudomonadati</taxon>
        <taxon>Pseudomonadota</taxon>
        <taxon>Gammaproteobacteria</taxon>
        <taxon>Enterobacterales</taxon>
        <taxon>Enterobacteriaceae</taxon>
        <taxon>Candidatus Mikella</taxon>
    </lineage>
</organism>
<feature type="disulfide bond" description="Redox-active" evidence="14">
    <location>
        <begin position="41"/>
        <end position="44"/>
    </location>
</feature>
<dbReference type="SUPFAM" id="SSF158442">
    <property type="entry name" value="DsbB-like"/>
    <property type="match status" value="1"/>
</dbReference>
<keyword evidence="3 14" id="KW-0813">Transport</keyword>
<comment type="similarity">
    <text evidence="2 14">Belongs to the DsbB family.</text>
</comment>
<dbReference type="Gene3D" id="1.20.1550.10">
    <property type="entry name" value="DsbB-like"/>
    <property type="match status" value="1"/>
</dbReference>
<dbReference type="AlphaFoldDB" id="A0A143WQ01"/>
<evidence type="ECO:0000313" key="17">
    <source>
        <dbReference type="Proteomes" id="UP000095697"/>
    </source>
</evidence>
<evidence type="ECO:0000256" key="12">
    <source>
        <dbReference type="ARBA" id="ARBA00023186"/>
    </source>
</evidence>
<dbReference type="GO" id="GO:0009055">
    <property type="term" value="F:electron transfer activity"/>
    <property type="evidence" value="ECO:0007669"/>
    <property type="project" value="UniProtKB-UniRule"/>
</dbReference>
<evidence type="ECO:0000256" key="9">
    <source>
        <dbReference type="ARBA" id="ARBA00023002"/>
    </source>
</evidence>
<sequence length="176" mass="20699">MIHIIYHYFQRRISWLVLAIITLILESIALYMQYIILLKPCLLCIYQRYTLYGLLIASFIGIIAPKNIMLRLSSLIIWIYSSVQGLFFAIKHTNMQLSTSKIINCESFTKYSNWIPLNKLLSSIITINNSNYCNIQQWYFVSLKLPPIMIIIFSFYLIIAILILGIECISYYKKNF</sequence>
<dbReference type="GO" id="GO:0015035">
    <property type="term" value="F:protein-disulfide reductase activity"/>
    <property type="evidence" value="ECO:0007669"/>
    <property type="project" value="UniProtKB-UniRule"/>
</dbReference>